<dbReference type="InterPro" id="IPR029058">
    <property type="entry name" value="AB_hydrolase_fold"/>
</dbReference>
<dbReference type="Pfam" id="PF07859">
    <property type="entry name" value="Abhydrolase_3"/>
    <property type="match status" value="2"/>
</dbReference>
<sequence>MGGKFFYLLVASTLIAYYIYRPLPENVEEPWKMMLLDAGFRSLTHAATIAEKLGLGHYMDVLNLYTYVRYTPPTSDEKVIVTDTEFSHVPVRVYIPTKQSDILKRAVIFIHGGGWCIGSATMKSYDLLSRWTSERVNAVVVSVDYRLAPKYRFPAAFEDVYSVAKYFLQRNILEKYNVDPSRIGIAGDSAGGNLAAAVTQQLLDDPDVKAKFKIQALVYPALQTIDLELPSYQDNKNMPILPKTMMIRFFSEYITSDDSFPKALETNQHVPAEFNHLFKFVNWSNWLPERFKKGHVYTDPSHRNSKIGHKHPGLLDPRLAPLLAEDIKLRGSPLTYVITCQYDVLRDDGLIYVSRLREAGVQVAHEHINNAVHGSLTFLTVPFALNIGHRTANNYIEWLNKNL</sequence>
<evidence type="ECO:0000313" key="7">
    <source>
        <dbReference type="EMBL" id="JAC96223.1"/>
    </source>
</evidence>
<dbReference type="PANTHER" id="PTHR48081">
    <property type="entry name" value="AB HYDROLASE SUPERFAMILY PROTEIN C4A8.06C"/>
    <property type="match status" value="1"/>
</dbReference>
<keyword evidence="2" id="KW-0378">Hydrolase</keyword>
<evidence type="ECO:0000256" key="3">
    <source>
        <dbReference type="ARBA" id="ARBA00023157"/>
    </source>
</evidence>
<evidence type="ECO:0000256" key="1">
    <source>
        <dbReference type="ARBA" id="ARBA00010515"/>
    </source>
</evidence>
<dbReference type="InterPro" id="IPR033140">
    <property type="entry name" value="Lipase_GDXG_put_SER_AS"/>
</dbReference>
<dbReference type="InterPro" id="IPR050300">
    <property type="entry name" value="GDXG_lipolytic_enzyme"/>
</dbReference>
<proteinExistence type="inferred from homology"/>
<dbReference type="GO" id="GO:0016020">
    <property type="term" value="C:membrane"/>
    <property type="evidence" value="ECO:0007669"/>
    <property type="project" value="InterPro"/>
</dbReference>
<name>A0A098M0H8_9SAUR</name>
<dbReference type="SUPFAM" id="SSF53474">
    <property type="entry name" value="alpha/beta-Hydrolases"/>
    <property type="match status" value="1"/>
</dbReference>
<evidence type="ECO:0000256" key="4">
    <source>
        <dbReference type="PIRSR" id="PIRSR037251-1"/>
    </source>
</evidence>
<dbReference type="Gene3D" id="3.40.50.1820">
    <property type="entry name" value="alpha/beta hydrolase"/>
    <property type="match status" value="1"/>
</dbReference>
<dbReference type="AlphaFoldDB" id="A0A098M0H8"/>
<organism evidence="7">
    <name type="scientific">Hypsiglena sp. JMG-2014</name>
    <dbReference type="NCBI Taxonomy" id="1550645"/>
    <lineage>
        <taxon>Eukaryota</taxon>
        <taxon>Metazoa</taxon>
        <taxon>Chordata</taxon>
        <taxon>Craniata</taxon>
        <taxon>Vertebrata</taxon>
        <taxon>Euteleostomi</taxon>
        <taxon>Lepidosauria</taxon>
        <taxon>Squamata</taxon>
        <taxon>Bifurcata</taxon>
        <taxon>Unidentata</taxon>
        <taxon>Episquamata</taxon>
        <taxon>Toxicofera</taxon>
        <taxon>Serpentes</taxon>
        <taxon>Colubroidea</taxon>
        <taxon>Dipsadidae</taxon>
        <taxon>Hypsiglena</taxon>
    </lineage>
</organism>
<comment type="similarity">
    <text evidence="1">Belongs to the 'GDXG' lipolytic enzyme family.</text>
</comment>
<dbReference type="InterPro" id="IPR017157">
    <property type="entry name" value="Arylacetamide_deacetylase"/>
</dbReference>
<dbReference type="PROSITE" id="PS01174">
    <property type="entry name" value="LIPASE_GDXG_SER"/>
    <property type="match status" value="1"/>
</dbReference>
<dbReference type="EMBL" id="GBSI01000272">
    <property type="protein sequence ID" value="JAC96223.1"/>
    <property type="molecule type" value="Transcribed_RNA"/>
</dbReference>
<evidence type="ECO:0000256" key="5">
    <source>
        <dbReference type="PROSITE-ProRule" id="PRU10038"/>
    </source>
</evidence>
<feature type="active site" evidence="4">
    <location>
        <position position="373"/>
    </location>
</feature>
<accession>A0A098M0H8</accession>
<dbReference type="PANTHER" id="PTHR48081:SF28">
    <property type="entry name" value="ALPHA_BETA HYDROLASE FOLD-3 DOMAIN-CONTAINING PROTEIN"/>
    <property type="match status" value="1"/>
</dbReference>
<evidence type="ECO:0000259" key="6">
    <source>
        <dbReference type="Pfam" id="PF07859"/>
    </source>
</evidence>
<keyword evidence="3" id="KW-1015">Disulfide bond</keyword>
<feature type="active site" evidence="4">
    <location>
        <position position="343"/>
    </location>
</feature>
<dbReference type="PIRSF" id="PIRSF037251">
    <property type="entry name" value="Arylacetamide_deacetylase"/>
    <property type="match status" value="1"/>
</dbReference>
<reference evidence="7" key="1">
    <citation type="submission" date="2014-09" db="EMBL/GenBank/DDBJ databases">
        <title>RNA-seq and high-definition mass spectrometry reveal the complex and divergent venoms of two rear-fanged colubrid snakes.</title>
        <authorList>
            <person name="McGivern J.J."/>
            <person name="Wray K.P."/>
            <person name="Margres M.J."/>
            <person name="Couch M.E."/>
            <person name="Mackessy S.P."/>
            <person name="Rokyta D.R."/>
        </authorList>
    </citation>
    <scope>NUCLEOTIDE SEQUENCE</scope>
    <source>
        <tissue evidence="7">Venom gland</tissue>
    </source>
</reference>
<evidence type="ECO:0000256" key="2">
    <source>
        <dbReference type="ARBA" id="ARBA00022801"/>
    </source>
</evidence>
<feature type="domain" description="Alpha/beta hydrolase fold-3" evidence="6">
    <location>
        <begin position="107"/>
        <end position="258"/>
    </location>
</feature>
<protein>
    <submittedName>
        <fullName evidence="7">Arylacetamide deacetylase</fullName>
    </submittedName>
</protein>
<dbReference type="ESTHER" id="9saur-a0a098m0h8">
    <property type="family name" value="Arylacetamide_deacetylase"/>
</dbReference>
<feature type="domain" description="Alpha/beta hydrolase fold-3" evidence="6">
    <location>
        <begin position="314"/>
        <end position="375"/>
    </location>
</feature>
<dbReference type="GO" id="GO:0052689">
    <property type="term" value="F:carboxylic ester hydrolase activity"/>
    <property type="evidence" value="ECO:0007669"/>
    <property type="project" value="InterPro"/>
</dbReference>
<feature type="active site" evidence="4 5">
    <location>
        <position position="189"/>
    </location>
</feature>
<dbReference type="InterPro" id="IPR013094">
    <property type="entry name" value="AB_hydrolase_3"/>
</dbReference>